<dbReference type="InterPro" id="IPR037522">
    <property type="entry name" value="HD_GYP_dom"/>
</dbReference>
<dbReference type="Pfam" id="PF13487">
    <property type="entry name" value="HD_5"/>
    <property type="match status" value="1"/>
</dbReference>
<dbReference type="Gene3D" id="1.10.3210.10">
    <property type="entry name" value="Hypothetical protein af1432"/>
    <property type="match status" value="1"/>
</dbReference>
<accession>A0ABU9DRY5</accession>
<sequence length="351" mass="40304">MTDDIKRSKLLIIDDQACNIMLLEHILSRAGFNQVESLLDPLELATRFADIQPDMVLLDMHMPGMDGLQVLRLIRETLAPDQYLPVLMLTADLTLEAKQRGLQAGVNDFLTKPYDRMEVVLRIQNLLKARMLHNQIQQHKSTLEKRVRDRTEELKKAKNEILQLLGRAAEYRDDMTGRHTLRVGRLSELLAERLGLPEEHVQMVRRAAPLHDIGKIGIPDHILLKPGRFEAQEFERMKTHTLIGASILEESSFTLLQIAGIIARSHHEKWDGSGYPYGLKGEEIPIEARIVALADFYDALRHERPYKRAWTPEETMAEVKRQSGMHFDPQLVEVFVQLYTEGLLEQDDDVL</sequence>
<feature type="modified residue" description="4-aspartylphosphate" evidence="1">
    <location>
        <position position="59"/>
    </location>
</feature>
<feature type="domain" description="Response regulatory" evidence="3">
    <location>
        <begin position="9"/>
        <end position="127"/>
    </location>
</feature>
<comment type="caution">
    <text evidence="6">The sequence shown here is derived from an EMBL/GenBank/DDBJ whole genome shotgun (WGS) entry which is preliminary data.</text>
</comment>
<dbReference type="Pfam" id="PF00072">
    <property type="entry name" value="Response_reg"/>
    <property type="match status" value="1"/>
</dbReference>
<reference evidence="6 7" key="1">
    <citation type="submission" date="2024-04" db="EMBL/GenBank/DDBJ databases">
        <title>draft genome sequnece of Paenibacillus filicis.</title>
        <authorList>
            <person name="Kim D.-U."/>
        </authorList>
    </citation>
    <scope>NUCLEOTIDE SEQUENCE [LARGE SCALE GENOMIC DNA]</scope>
    <source>
        <strain evidence="6 7">KACC14197</strain>
    </source>
</reference>
<dbReference type="SMART" id="SM00448">
    <property type="entry name" value="REC"/>
    <property type="match status" value="1"/>
</dbReference>
<evidence type="ECO:0000256" key="2">
    <source>
        <dbReference type="SAM" id="Coils"/>
    </source>
</evidence>
<organism evidence="6 7">
    <name type="scientific">Paenibacillus filicis</name>
    <dbReference type="NCBI Taxonomy" id="669464"/>
    <lineage>
        <taxon>Bacteria</taxon>
        <taxon>Bacillati</taxon>
        <taxon>Bacillota</taxon>
        <taxon>Bacilli</taxon>
        <taxon>Bacillales</taxon>
        <taxon>Paenibacillaceae</taxon>
        <taxon>Paenibacillus</taxon>
    </lineage>
</organism>
<name>A0ABU9DRY5_9BACL</name>
<dbReference type="PANTHER" id="PTHR45228">
    <property type="entry name" value="CYCLIC DI-GMP PHOSPHODIESTERASE TM_0186-RELATED"/>
    <property type="match status" value="1"/>
</dbReference>
<dbReference type="RefSeq" id="WP_341418778.1">
    <property type="nucleotide sequence ID" value="NZ_JBBPCC010000022.1"/>
</dbReference>
<dbReference type="InterPro" id="IPR011006">
    <property type="entry name" value="CheY-like_superfamily"/>
</dbReference>
<evidence type="ECO:0000313" key="6">
    <source>
        <dbReference type="EMBL" id="MEK8131645.1"/>
    </source>
</evidence>
<dbReference type="CDD" id="cd00077">
    <property type="entry name" value="HDc"/>
    <property type="match status" value="1"/>
</dbReference>
<evidence type="ECO:0000256" key="1">
    <source>
        <dbReference type="PROSITE-ProRule" id="PRU00169"/>
    </source>
</evidence>
<feature type="domain" description="HD" evidence="4">
    <location>
        <begin position="176"/>
        <end position="300"/>
    </location>
</feature>
<dbReference type="Proteomes" id="UP001469365">
    <property type="component" value="Unassembled WGS sequence"/>
</dbReference>
<dbReference type="PROSITE" id="PS51832">
    <property type="entry name" value="HD_GYP"/>
    <property type="match status" value="1"/>
</dbReference>
<dbReference type="InterPro" id="IPR052020">
    <property type="entry name" value="Cyclic_di-GMP/3'3'-cGAMP_PDE"/>
</dbReference>
<evidence type="ECO:0000313" key="7">
    <source>
        <dbReference type="Proteomes" id="UP001469365"/>
    </source>
</evidence>
<dbReference type="Gene3D" id="3.40.50.2300">
    <property type="match status" value="1"/>
</dbReference>
<dbReference type="EMBL" id="JBBPCC010000022">
    <property type="protein sequence ID" value="MEK8131645.1"/>
    <property type="molecule type" value="Genomic_DNA"/>
</dbReference>
<dbReference type="SUPFAM" id="SSF52172">
    <property type="entry name" value="CheY-like"/>
    <property type="match status" value="1"/>
</dbReference>
<protein>
    <submittedName>
        <fullName evidence="6">HD domain-containing phosphohydrolase</fullName>
    </submittedName>
</protein>
<keyword evidence="1" id="KW-0597">Phosphoprotein</keyword>
<proteinExistence type="predicted"/>
<dbReference type="InterPro" id="IPR001789">
    <property type="entry name" value="Sig_transdc_resp-reg_receiver"/>
</dbReference>
<keyword evidence="7" id="KW-1185">Reference proteome</keyword>
<dbReference type="PROSITE" id="PS51831">
    <property type="entry name" value="HD"/>
    <property type="match status" value="1"/>
</dbReference>
<evidence type="ECO:0000259" key="5">
    <source>
        <dbReference type="PROSITE" id="PS51832"/>
    </source>
</evidence>
<dbReference type="SUPFAM" id="SSF109604">
    <property type="entry name" value="HD-domain/PDEase-like"/>
    <property type="match status" value="1"/>
</dbReference>
<dbReference type="InterPro" id="IPR003607">
    <property type="entry name" value="HD/PDEase_dom"/>
</dbReference>
<feature type="domain" description="HD-GYP" evidence="5">
    <location>
        <begin position="154"/>
        <end position="351"/>
    </location>
</feature>
<feature type="coiled-coil region" evidence="2">
    <location>
        <begin position="140"/>
        <end position="174"/>
    </location>
</feature>
<keyword evidence="2" id="KW-0175">Coiled coil</keyword>
<evidence type="ECO:0000259" key="3">
    <source>
        <dbReference type="PROSITE" id="PS50110"/>
    </source>
</evidence>
<gene>
    <name evidence="6" type="ORF">WMW72_27440</name>
</gene>
<dbReference type="PROSITE" id="PS50110">
    <property type="entry name" value="RESPONSE_REGULATORY"/>
    <property type="match status" value="1"/>
</dbReference>
<evidence type="ECO:0000259" key="4">
    <source>
        <dbReference type="PROSITE" id="PS51831"/>
    </source>
</evidence>
<dbReference type="SMART" id="SM00471">
    <property type="entry name" value="HDc"/>
    <property type="match status" value="1"/>
</dbReference>
<dbReference type="InterPro" id="IPR006674">
    <property type="entry name" value="HD_domain"/>
</dbReference>